<feature type="region of interest" description="Disordered" evidence="1">
    <location>
        <begin position="78"/>
        <end position="108"/>
    </location>
</feature>
<keyword evidence="3" id="KW-1185">Reference proteome</keyword>
<dbReference type="GeneID" id="54356133"/>
<dbReference type="OrthoDB" id="3693100at2759"/>
<reference evidence="2" key="1">
    <citation type="journal article" date="2020" name="Stud. Mycol.">
        <title>101 Dothideomycetes genomes: a test case for predicting lifestyles and emergence of pathogens.</title>
        <authorList>
            <person name="Haridas S."/>
            <person name="Albert R."/>
            <person name="Binder M."/>
            <person name="Bloem J."/>
            <person name="Labutti K."/>
            <person name="Salamov A."/>
            <person name="Andreopoulos B."/>
            <person name="Baker S."/>
            <person name="Barry K."/>
            <person name="Bills G."/>
            <person name="Bluhm B."/>
            <person name="Cannon C."/>
            <person name="Castanera R."/>
            <person name="Culley D."/>
            <person name="Daum C."/>
            <person name="Ezra D."/>
            <person name="Gonzalez J."/>
            <person name="Henrissat B."/>
            <person name="Kuo A."/>
            <person name="Liang C."/>
            <person name="Lipzen A."/>
            <person name="Lutzoni F."/>
            <person name="Magnuson J."/>
            <person name="Mondo S."/>
            <person name="Nolan M."/>
            <person name="Ohm R."/>
            <person name="Pangilinan J."/>
            <person name="Park H.-J."/>
            <person name="Ramirez L."/>
            <person name="Alfaro M."/>
            <person name="Sun H."/>
            <person name="Tritt A."/>
            <person name="Yoshinaga Y."/>
            <person name="Zwiers L.-H."/>
            <person name="Turgeon B."/>
            <person name="Goodwin S."/>
            <person name="Spatafora J."/>
            <person name="Crous P."/>
            <person name="Grigoriev I."/>
        </authorList>
    </citation>
    <scope>NUCLEOTIDE SEQUENCE</scope>
    <source>
        <strain evidence="2">CBS 183.55</strain>
    </source>
</reference>
<dbReference type="Proteomes" id="UP000800082">
    <property type="component" value="Unassembled WGS sequence"/>
</dbReference>
<evidence type="ECO:0000313" key="2">
    <source>
        <dbReference type="EMBL" id="KAF1934130.1"/>
    </source>
</evidence>
<evidence type="ECO:0000313" key="3">
    <source>
        <dbReference type="Proteomes" id="UP000800082"/>
    </source>
</evidence>
<gene>
    <name evidence="2" type="ORF">M421DRAFT_97108</name>
</gene>
<protein>
    <submittedName>
        <fullName evidence="2">Uncharacterized protein</fullName>
    </submittedName>
</protein>
<accession>A0A6A5S3D5</accession>
<proteinExistence type="predicted"/>
<name>A0A6A5S3D5_9PLEO</name>
<organism evidence="2 3">
    <name type="scientific">Didymella exigua CBS 183.55</name>
    <dbReference type="NCBI Taxonomy" id="1150837"/>
    <lineage>
        <taxon>Eukaryota</taxon>
        <taxon>Fungi</taxon>
        <taxon>Dikarya</taxon>
        <taxon>Ascomycota</taxon>
        <taxon>Pezizomycotina</taxon>
        <taxon>Dothideomycetes</taxon>
        <taxon>Pleosporomycetidae</taxon>
        <taxon>Pleosporales</taxon>
        <taxon>Pleosporineae</taxon>
        <taxon>Didymellaceae</taxon>
        <taxon>Didymella</taxon>
    </lineage>
</organism>
<evidence type="ECO:0000256" key="1">
    <source>
        <dbReference type="SAM" id="MobiDB-lite"/>
    </source>
</evidence>
<dbReference type="RefSeq" id="XP_033454378.1">
    <property type="nucleotide sequence ID" value="XM_033598466.1"/>
</dbReference>
<dbReference type="EMBL" id="ML978956">
    <property type="protein sequence ID" value="KAF1934130.1"/>
    <property type="molecule type" value="Genomic_DNA"/>
</dbReference>
<sequence length="108" mass="12328">MSVQQLETVLRRNWRRLDKKAYQSALKRALPPLRRPTNKTTLDRYVEELLAAIKQAVEEAAAQSPQALWKLASWAKTRGDRPPAVTPAIRHPDTQQEITDPAEKADLF</sequence>
<dbReference type="AlphaFoldDB" id="A0A6A5S3D5"/>